<reference evidence="7 8" key="1">
    <citation type="submission" date="2018-01" db="EMBL/GenBank/DDBJ databases">
        <title>Draft genome sequence of Salinispora sp. 13K206.</title>
        <authorList>
            <person name="Sahin N."/>
            <person name="Saygin H."/>
            <person name="Ay H."/>
        </authorList>
    </citation>
    <scope>NUCLEOTIDE SEQUENCE [LARGE SCALE GENOMIC DNA]</scope>
    <source>
        <strain evidence="7 8">13K206</strain>
    </source>
</reference>
<name>A0A2W2DM48_9ACTN</name>
<dbReference type="InterPro" id="IPR011050">
    <property type="entry name" value="Pectin_lyase_fold/virulence"/>
</dbReference>
<dbReference type="Gene3D" id="2.160.20.10">
    <property type="entry name" value="Single-stranded right-handed beta-helix, Pectin lyase-like"/>
    <property type="match status" value="1"/>
</dbReference>
<evidence type="ECO:0000256" key="5">
    <source>
        <dbReference type="SAM" id="MobiDB-lite"/>
    </source>
</evidence>
<dbReference type="PANTHER" id="PTHR31339">
    <property type="entry name" value="PECTIN LYASE-RELATED"/>
    <property type="match status" value="1"/>
</dbReference>
<dbReference type="EMBL" id="POUB01000017">
    <property type="protein sequence ID" value="PZG01930.1"/>
    <property type="molecule type" value="Genomic_DNA"/>
</dbReference>
<protein>
    <submittedName>
        <fullName evidence="7">Glycoside hydrolase</fullName>
    </submittedName>
</protein>
<evidence type="ECO:0000313" key="7">
    <source>
        <dbReference type="EMBL" id="PZG01930.1"/>
    </source>
</evidence>
<gene>
    <name evidence="7" type="ORF">C1I99_04905</name>
</gene>
<keyword evidence="2 4" id="KW-0378">Hydrolase</keyword>
<evidence type="ECO:0000313" key="8">
    <source>
        <dbReference type="Proteomes" id="UP000248749"/>
    </source>
</evidence>
<dbReference type="SMART" id="SM00710">
    <property type="entry name" value="PbH1"/>
    <property type="match status" value="7"/>
</dbReference>
<dbReference type="AlphaFoldDB" id="A0A2W2DM48"/>
<feature type="compositionally biased region" description="Basic and acidic residues" evidence="5">
    <location>
        <begin position="12"/>
        <end position="23"/>
    </location>
</feature>
<dbReference type="Pfam" id="PF00295">
    <property type="entry name" value="Glyco_hydro_28"/>
    <property type="match status" value="1"/>
</dbReference>
<feature type="region of interest" description="Disordered" evidence="5">
    <location>
        <begin position="1"/>
        <end position="23"/>
    </location>
</feature>
<dbReference type="InterPro" id="IPR006626">
    <property type="entry name" value="PbH1"/>
</dbReference>
<accession>A0A2W2DM48</accession>
<dbReference type="Proteomes" id="UP000248749">
    <property type="component" value="Unassembled WGS sequence"/>
</dbReference>
<evidence type="ECO:0000256" key="3">
    <source>
        <dbReference type="ARBA" id="ARBA00023295"/>
    </source>
</evidence>
<evidence type="ECO:0000256" key="1">
    <source>
        <dbReference type="ARBA" id="ARBA00008834"/>
    </source>
</evidence>
<evidence type="ECO:0000256" key="2">
    <source>
        <dbReference type="ARBA" id="ARBA00022801"/>
    </source>
</evidence>
<dbReference type="OrthoDB" id="3196343at2"/>
<keyword evidence="8" id="KW-1185">Reference proteome</keyword>
<dbReference type="InterPro" id="IPR012334">
    <property type="entry name" value="Pectin_lyas_fold"/>
</dbReference>
<dbReference type="PANTHER" id="PTHR31339:SF9">
    <property type="entry name" value="PLASMIN AND FIBRONECTIN-BINDING PROTEIN A"/>
    <property type="match status" value="1"/>
</dbReference>
<evidence type="ECO:0000259" key="6">
    <source>
        <dbReference type="Pfam" id="PF12708"/>
    </source>
</evidence>
<keyword evidence="3 4" id="KW-0326">Glycosidase</keyword>
<dbReference type="GO" id="GO:0004650">
    <property type="term" value="F:polygalacturonase activity"/>
    <property type="evidence" value="ECO:0007669"/>
    <property type="project" value="InterPro"/>
</dbReference>
<dbReference type="SUPFAM" id="SSF51126">
    <property type="entry name" value="Pectin lyase-like"/>
    <property type="match status" value="1"/>
</dbReference>
<dbReference type="InterPro" id="IPR024535">
    <property type="entry name" value="RHGA/B-epi-like_pectate_lyase"/>
</dbReference>
<dbReference type="GO" id="GO:0005975">
    <property type="term" value="P:carbohydrate metabolic process"/>
    <property type="evidence" value="ECO:0007669"/>
    <property type="project" value="InterPro"/>
</dbReference>
<evidence type="ECO:0000256" key="4">
    <source>
        <dbReference type="RuleBase" id="RU361169"/>
    </source>
</evidence>
<dbReference type="InterPro" id="IPR000743">
    <property type="entry name" value="Glyco_hydro_28"/>
</dbReference>
<organism evidence="7 8">
    <name type="scientific">Micromonospora deserti</name>
    <dbReference type="NCBI Taxonomy" id="2070366"/>
    <lineage>
        <taxon>Bacteria</taxon>
        <taxon>Bacillati</taxon>
        <taxon>Actinomycetota</taxon>
        <taxon>Actinomycetes</taxon>
        <taxon>Micromonosporales</taxon>
        <taxon>Micromonosporaceae</taxon>
        <taxon>Micromonospora</taxon>
    </lineage>
</organism>
<dbReference type="InterPro" id="IPR051801">
    <property type="entry name" value="GH28_Enzymes"/>
</dbReference>
<sequence>MSPSRPSLGHFFDVRDHGAKGDRSTLNSRAIQDAIDAAAAAGGGLVYVPPGTYLTGGLALKSHVTLHLEAGATLLGSPDLADYPAYPGPPVDCDANQRHLIYARGAENIAITGLGTIDGQGQAFWESRGRPPVPLEDQWRDVIAWNLKPVGENDRPSPMIELVECRNVRIEDVTLRNSPGWTLRPIGCDTVLIRGIVIRNPIDGPNTDGIDPTCSENVLIANCDIDTGDDAICLKSEDPYGGLRVSRNITVTNCVLSTCCNGFKIGTRTLGGFENITFSNSVIYSRQVPLNERVIAGLAIEVVDGGWIDGLVVTGLRLQNVRTPIFVRLGNRGDGRPAPSPGRLRGVMISDLHASGAILTSSISGVVDQHVEDVTLRNIRIDTDEGGQREWVDRVVPEVEADYPEARMFGRLPSYGLYCRHVTGVTVSGLTVRCTVPDRRPLLVTDDAADLNLTDIDGSGPGPDVALLDLRDTRDASIRTSRAPRGTDVFARVSGSRSERVALVGNDLTNARIPVLVTGGATADRVTTRD</sequence>
<comment type="similarity">
    <text evidence="1 4">Belongs to the glycosyl hydrolase 28 family.</text>
</comment>
<proteinExistence type="inferred from homology"/>
<dbReference type="RefSeq" id="WP_111132941.1">
    <property type="nucleotide sequence ID" value="NZ_POUB01000017.1"/>
</dbReference>
<comment type="caution">
    <text evidence="7">The sequence shown here is derived from an EMBL/GenBank/DDBJ whole genome shotgun (WGS) entry which is preliminary data.</text>
</comment>
<dbReference type="Pfam" id="PF12708">
    <property type="entry name" value="Pect-lyase_RHGA_epim"/>
    <property type="match status" value="1"/>
</dbReference>
<feature type="domain" description="Rhamnogalacturonase A/B/Epimerase-like pectate lyase" evidence="6">
    <location>
        <begin position="11"/>
        <end position="66"/>
    </location>
</feature>